<comment type="caution">
    <text evidence="2">The sequence shown here is derived from an EMBL/GenBank/DDBJ whole genome shotgun (WGS) entry which is preliminary data.</text>
</comment>
<keyword evidence="3" id="KW-1185">Reference proteome</keyword>
<protein>
    <submittedName>
        <fullName evidence="2">Nocturnin isoform X1</fullName>
    </submittedName>
</protein>
<evidence type="ECO:0000313" key="3">
    <source>
        <dbReference type="Proteomes" id="UP000727407"/>
    </source>
</evidence>
<gene>
    <name evidence="2" type="primary">nocta</name>
    <name evidence="2" type="ORF">DAT39_014017</name>
</gene>
<accession>A0A8J4UJC5</accession>
<evidence type="ECO:0000313" key="2">
    <source>
        <dbReference type="EMBL" id="KAF5896257.1"/>
    </source>
</evidence>
<evidence type="ECO:0000256" key="1">
    <source>
        <dbReference type="SAM" id="MobiDB-lite"/>
    </source>
</evidence>
<dbReference type="Proteomes" id="UP000727407">
    <property type="component" value="Unassembled WGS sequence"/>
</dbReference>
<feature type="compositionally biased region" description="Low complexity" evidence="1">
    <location>
        <begin position="42"/>
        <end position="58"/>
    </location>
</feature>
<dbReference type="EMBL" id="QNUK01000283">
    <property type="protein sequence ID" value="KAF5896257.1"/>
    <property type="molecule type" value="Genomic_DNA"/>
</dbReference>
<feature type="region of interest" description="Disordered" evidence="1">
    <location>
        <begin position="84"/>
        <end position="103"/>
    </location>
</feature>
<feature type="non-terminal residue" evidence="2">
    <location>
        <position position="1"/>
    </location>
</feature>
<sequence length="148" mass="16406">MFAVRRCSALIPRDLRDLAALCFSSPGPAPPKPPAELKHARSSPSLRAPRRSQSSPARVHVCQMGGGSSSVRLFSSLAQSLSSVPLEHTHSDAEESELEQTDPETLLRECEEVLRKRPPRPHRDFVKTRASAAHNPQIRVMQWNILAQ</sequence>
<organism evidence="2 3">
    <name type="scientific">Clarias magur</name>
    <name type="common">Asian catfish</name>
    <name type="synonym">Macropteronotus magur</name>
    <dbReference type="NCBI Taxonomy" id="1594786"/>
    <lineage>
        <taxon>Eukaryota</taxon>
        <taxon>Metazoa</taxon>
        <taxon>Chordata</taxon>
        <taxon>Craniata</taxon>
        <taxon>Vertebrata</taxon>
        <taxon>Euteleostomi</taxon>
        <taxon>Actinopterygii</taxon>
        <taxon>Neopterygii</taxon>
        <taxon>Teleostei</taxon>
        <taxon>Ostariophysi</taxon>
        <taxon>Siluriformes</taxon>
        <taxon>Clariidae</taxon>
        <taxon>Clarias</taxon>
    </lineage>
</organism>
<dbReference type="AlphaFoldDB" id="A0A8J4UJC5"/>
<reference evidence="2" key="1">
    <citation type="submission" date="2020-07" db="EMBL/GenBank/DDBJ databases">
        <title>Clarias magur genome sequencing, assembly and annotation.</title>
        <authorList>
            <person name="Kushwaha B."/>
            <person name="Kumar R."/>
            <person name="Das P."/>
            <person name="Joshi C.G."/>
            <person name="Kumar D."/>
            <person name="Nagpure N.S."/>
            <person name="Pandey M."/>
            <person name="Agarwal S."/>
            <person name="Srivastava S."/>
            <person name="Singh M."/>
            <person name="Sahoo L."/>
            <person name="Jayasankar P."/>
            <person name="Meher P.K."/>
            <person name="Koringa P.G."/>
            <person name="Iquebal M.A."/>
            <person name="Das S.P."/>
            <person name="Bit A."/>
            <person name="Patnaik S."/>
            <person name="Patel N."/>
            <person name="Shah T.M."/>
            <person name="Hinsu A."/>
            <person name="Jena J.K."/>
        </authorList>
    </citation>
    <scope>NUCLEOTIDE SEQUENCE</scope>
    <source>
        <strain evidence="2">CIFAMagur01</strain>
        <tissue evidence="2">Testis</tissue>
    </source>
</reference>
<dbReference type="OrthoDB" id="276515at2759"/>
<feature type="region of interest" description="Disordered" evidence="1">
    <location>
        <begin position="24"/>
        <end position="64"/>
    </location>
</feature>
<name>A0A8J4UJC5_CLAMG</name>
<proteinExistence type="predicted"/>